<keyword evidence="3" id="KW-0997">Cell inner membrane</keyword>
<evidence type="ECO:0000256" key="7">
    <source>
        <dbReference type="SAM" id="Phobius"/>
    </source>
</evidence>
<dbReference type="Pfam" id="PF03279">
    <property type="entry name" value="Lip_A_acyltrans"/>
    <property type="match status" value="1"/>
</dbReference>
<evidence type="ECO:0000256" key="2">
    <source>
        <dbReference type="ARBA" id="ARBA00022475"/>
    </source>
</evidence>
<keyword evidence="4" id="KW-0808">Transferase</keyword>
<dbReference type="CDD" id="cd07984">
    <property type="entry name" value="LPLAT_LABLAT-like"/>
    <property type="match status" value="1"/>
</dbReference>
<comment type="caution">
    <text evidence="8">The sequence shown here is derived from an EMBL/GenBank/DDBJ whole genome shotgun (WGS) entry which is preliminary data.</text>
</comment>
<dbReference type="EMBL" id="JBHMEC010000017">
    <property type="protein sequence ID" value="MFB9150282.1"/>
    <property type="molecule type" value="Genomic_DNA"/>
</dbReference>
<dbReference type="PANTHER" id="PTHR30606:SF10">
    <property type="entry name" value="PHOSPHATIDYLINOSITOL MANNOSIDE ACYLTRANSFERASE"/>
    <property type="match status" value="1"/>
</dbReference>
<keyword evidence="7" id="KW-1133">Transmembrane helix</keyword>
<name>A0ABV5I0Q3_9RHOB</name>
<keyword evidence="5 7" id="KW-0472">Membrane</keyword>
<dbReference type="GO" id="GO:0016746">
    <property type="term" value="F:acyltransferase activity"/>
    <property type="evidence" value="ECO:0007669"/>
    <property type="project" value="UniProtKB-KW"/>
</dbReference>
<evidence type="ECO:0000313" key="9">
    <source>
        <dbReference type="Proteomes" id="UP001589670"/>
    </source>
</evidence>
<evidence type="ECO:0000256" key="6">
    <source>
        <dbReference type="ARBA" id="ARBA00023315"/>
    </source>
</evidence>
<protein>
    <submittedName>
        <fullName evidence="8">Lysophospholipid acyltransferase family protein</fullName>
    </submittedName>
</protein>
<sequence length="316" mass="35669">MAKYYLLPKRLMNRLQWVQTPIWLIEASVFHVLLGVARVMPYPVVAGLFARLIGGFGYRNAQKRRIVRRNMAVVLPQAGESARDTVARQVFRATGLAAAELFLLGRLWRRRDRYLEFSIHPEAQDIIARKEAVVFATAHVGAWQLCNLVGRETGIVISVIYAQEPNPWLRRFFLARRRAFGGPLVPSAGGARAFLRELAAGRSVGGAFDTRVDQGETVPFFGVPTPTSTLPAMLAVRGHPLLPIRTVRLPDHRFRIEVDAPLTPTDPDAPRAARITDLTRQLNARFEAWIREYPGEWVCLKRRWPKAPRKRAPGDV</sequence>
<evidence type="ECO:0000256" key="5">
    <source>
        <dbReference type="ARBA" id="ARBA00023136"/>
    </source>
</evidence>
<evidence type="ECO:0000256" key="1">
    <source>
        <dbReference type="ARBA" id="ARBA00004533"/>
    </source>
</evidence>
<evidence type="ECO:0000256" key="3">
    <source>
        <dbReference type="ARBA" id="ARBA00022519"/>
    </source>
</evidence>
<dbReference type="RefSeq" id="WP_377069824.1">
    <property type="nucleotide sequence ID" value="NZ_JBHMEC010000017.1"/>
</dbReference>
<evidence type="ECO:0000313" key="8">
    <source>
        <dbReference type="EMBL" id="MFB9150282.1"/>
    </source>
</evidence>
<keyword evidence="9" id="KW-1185">Reference proteome</keyword>
<proteinExistence type="predicted"/>
<comment type="subcellular location">
    <subcellularLocation>
        <location evidence="1">Cell inner membrane</location>
    </subcellularLocation>
</comment>
<organism evidence="8 9">
    <name type="scientific">Roseovarius ramblicola</name>
    <dbReference type="NCBI Taxonomy" id="2022336"/>
    <lineage>
        <taxon>Bacteria</taxon>
        <taxon>Pseudomonadati</taxon>
        <taxon>Pseudomonadota</taxon>
        <taxon>Alphaproteobacteria</taxon>
        <taxon>Rhodobacterales</taxon>
        <taxon>Roseobacteraceae</taxon>
        <taxon>Roseovarius</taxon>
    </lineage>
</organism>
<feature type="transmembrane region" description="Helical" evidence="7">
    <location>
        <begin position="21"/>
        <end position="38"/>
    </location>
</feature>
<dbReference type="PANTHER" id="PTHR30606">
    <property type="entry name" value="LIPID A BIOSYNTHESIS LAUROYL ACYLTRANSFERASE"/>
    <property type="match status" value="1"/>
</dbReference>
<keyword evidence="7" id="KW-0812">Transmembrane</keyword>
<keyword evidence="6 8" id="KW-0012">Acyltransferase</keyword>
<keyword evidence="2" id="KW-1003">Cell membrane</keyword>
<dbReference type="Proteomes" id="UP001589670">
    <property type="component" value="Unassembled WGS sequence"/>
</dbReference>
<gene>
    <name evidence="8" type="ORF">ACFFU4_11040</name>
</gene>
<evidence type="ECO:0000256" key="4">
    <source>
        <dbReference type="ARBA" id="ARBA00022679"/>
    </source>
</evidence>
<dbReference type="InterPro" id="IPR004960">
    <property type="entry name" value="LipA_acyltrans"/>
</dbReference>
<accession>A0ABV5I0Q3</accession>
<reference evidence="8 9" key="1">
    <citation type="submission" date="2024-09" db="EMBL/GenBank/DDBJ databases">
        <authorList>
            <person name="Sun Q."/>
            <person name="Mori K."/>
        </authorList>
    </citation>
    <scope>NUCLEOTIDE SEQUENCE [LARGE SCALE GENOMIC DNA]</scope>
    <source>
        <strain evidence="8 9">CECT 9424</strain>
    </source>
</reference>